<evidence type="ECO:0000256" key="1">
    <source>
        <dbReference type="SAM" id="SignalP"/>
    </source>
</evidence>
<evidence type="ECO:0000313" key="2">
    <source>
        <dbReference type="EMBL" id="MEX6689283.1"/>
    </source>
</evidence>
<evidence type="ECO:0008006" key="4">
    <source>
        <dbReference type="Google" id="ProtNLM"/>
    </source>
</evidence>
<feature type="signal peptide" evidence="1">
    <location>
        <begin position="1"/>
        <end position="26"/>
    </location>
</feature>
<feature type="chain" id="PRO_5047065703" description="Secreted protein" evidence="1">
    <location>
        <begin position="27"/>
        <end position="81"/>
    </location>
</feature>
<comment type="caution">
    <text evidence="2">The sequence shown here is derived from an EMBL/GenBank/DDBJ whole genome shotgun (WGS) entry which is preliminary data.</text>
</comment>
<reference evidence="2 3" key="1">
    <citation type="submission" date="2023-07" db="EMBL/GenBank/DDBJ databases">
        <authorList>
            <person name="Lian W.-H."/>
        </authorList>
    </citation>
    <scope>NUCLEOTIDE SEQUENCE [LARGE SCALE GENOMIC DNA]</scope>
    <source>
        <strain evidence="2 3">SYSU DXS3180</strain>
    </source>
</reference>
<accession>A0ABV3ZL54</accession>
<evidence type="ECO:0000313" key="3">
    <source>
        <dbReference type="Proteomes" id="UP001560573"/>
    </source>
</evidence>
<name>A0ABV3ZL54_9BACT</name>
<dbReference type="EMBL" id="JAULBC010000006">
    <property type="protein sequence ID" value="MEX6689283.1"/>
    <property type="molecule type" value="Genomic_DNA"/>
</dbReference>
<dbReference type="Proteomes" id="UP001560573">
    <property type="component" value="Unassembled WGS sequence"/>
</dbReference>
<proteinExistence type="predicted"/>
<organism evidence="2 3">
    <name type="scientific">Danxiaibacter flavus</name>
    <dbReference type="NCBI Taxonomy" id="3049108"/>
    <lineage>
        <taxon>Bacteria</taxon>
        <taxon>Pseudomonadati</taxon>
        <taxon>Bacteroidota</taxon>
        <taxon>Chitinophagia</taxon>
        <taxon>Chitinophagales</taxon>
        <taxon>Chitinophagaceae</taxon>
        <taxon>Danxiaibacter</taxon>
    </lineage>
</organism>
<gene>
    <name evidence="2" type="ORF">QTN47_17370</name>
</gene>
<dbReference type="RefSeq" id="WP_369330691.1">
    <property type="nucleotide sequence ID" value="NZ_JAULBC010000006.1"/>
</dbReference>
<keyword evidence="3" id="KW-1185">Reference proteome</keyword>
<sequence length="81" mass="9048">MYPRKTLPPANSIICLLHAFTLRAFSATPISYPGIEHGLSNNSVTCMFQDHKGNISFLLFSYIPSMQIVNSEWSMVKVRAG</sequence>
<protein>
    <recommendedName>
        <fullName evidence="4">Secreted protein</fullName>
    </recommendedName>
</protein>
<keyword evidence="1" id="KW-0732">Signal</keyword>